<protein>
    <submittedName>
        <fullName evidence="1">Cyclase</fullName>
    </submittedName>
</protein>
<dbReference type="EMBL" id="JAAITA010000018">
    <property type="protein sequence ID" value="NSJ86888.1"/>
    <property type="molecule type" value="Genomic_DNA"/>
</dbReference>
<dbReference type="InterPro" id="IPR007325">
    <property type="entry name" value="KFase/CYL"/>
</dbReference>
<evidence type="ECO:0000313" key="1">
    <source>
        <dbReference type="EMBL" id="NSJ86888.1"/>
    </source>
</evidence>
<dbReference type="SUPFAM" id="SSF102198">
    <property type="entry name" value="Putative cyclase"/>
    <property type="match status" value="1"/>
</dbReference>
<keyword evidence="2" id="KW-1185">Reference proteome</keyword>
<dbReference type="RefSeq" id="WP_173749885.1">
    <property type="nucleotide sequence ID" value="NZ_JAAITA010000018.1"/>
</dbReference>
<gene>
    <name evidence="1" type="ORF">G5A70_12050</name>
</gene>
<accession>A0ABX2IDI2</accession>
<reference evidence="1 2" key="1">
    <citation type="journal article" date="2020" name="Cell Host Microbe">
        <title>Functional and Genomic Variation between Human-Derived Isolates of Lachnospiraceae Reveals Inter- and Intra-Species Diversity.</title>
        <authorList>
            <person name="Sorbara M.T."/>
            <person name="Littmann E.R."/>
            <person name="Fontana E."/>
            <person name="Moody T.U."/>
            <person name="Kohout C.E."/>
            <person name="Gjonbalaj M."/>
            <person name="Eaton V."/>
            <person name="Seok R."/>
            <person name="Leiner I.M."/>
            <person name="Pamer E.G."/>
        </authorList>
    </citation>
    <scope>NUCLEOTIDE SEQUENCE [LARGE SCALE GENOMIC DNA]</scope>
    <source>
        <strain evidence="1 2">MSK.15.26</strain>
    </source>
</reference>
<organism evidence="1 2">
    <name type="scientific">Blautia hansenii</name>
    <name type="common">Ruminococcus hansenii</name>
    <dbReference type="NCBI Taxonomy" id="1322"/>
    <lineage>
        <taxon>Bacteria</taxon>
        <taxon>Bacillati</taxon>
        <taxon>Bacillota</taxon>
        <taxon>Clostridia</taxon>
        <taxon>Lachnospirales</taxon>
        <taxon>Lachnospiraceae</taxon>
        <taxon>Blautia</taxon>
    </lineage>
</organism>
<name>A0ABX2IDI2_BLAHA</name>
<evidence type="ECO:0000313" key="2">
    <source>
        <dbReference type="Proteomes" id="UP000822142"/>
    </source>
</evidence>
<dbReference type="PANTHER" id="PTHR31118">
    <property type="entry name" value="CYCLASE-LIKE PROTEIN 2"/>
    <property type="match status" value="1"/>
</dbReference>
<dbReference type="Proteomes" id="UP000822142">
    <property type="component" value="Unassembled WGS sequence"/>
</dbReference>
<dbReference type="InterPro" id="IPR037175">
    <property type="entry name" value="KFase_sf"/>
</dbReference>
<dbReference type="PANTHER" id="PTHR31118:SF12">
    <property type="entry name" value="CYCLASE-LIKE PROTEIN 2"/>
    <property type="match status" value="1"/>
</dbReference>
<dbReference type="Pfam" id="PF04199">
    <property type="entry name" value="Cyclase"/>
    <property type="match status" value="1"/>
</dbReference>
<comment type="caution">
    <text evidence="1">The sequence shown here is derived from an EMBL/GenBank/DDBJ whole genome shotgun (WGS) entry which is preliminary data.</text>
</comment>
<sequence>MKDAFQIYDIGKELFSTPAYPGDPVPCKTPFLEIKKGDVCNLTVITMGSHNGTHLDAPKHFCPDKGGVDTIPLAKCMGACKVAEVSGEITEECMKKLLEDGTGKLLLKGDILLTPEAASVLAEAKTDLIGVESQTVGKGDTQPVVHKILLSAEVVILEGLVLREVLPGNYFLAAQPLKWEGIDGSPVRPVLLSME</sequence>
<proteinExistence type="predicted"/>
<dbReference type="Gene3D" id="3.50.30.50">
    <property type="entry name" value="Putative cyclase"/>
    <property type="match status" value="1"/>
</dbReference>